<accession>A0AAE0NUI8</accession>
<evidence type="ECO:0000313" key="2">
    <source>
        <dbReference type="EMBL" id="KAK3387992.1"/>
    </source>
</evidence>
<proteinExistence type="predicted"/>
<gene>
    <name evidence="2" type="ORF">B0H63DRAFT_471315</name>
</gene>
<dbReference type="Proteomes" id="UP001285441">
    <property type="component" value="Unassembled WGS sequence"/>
</dbReference>
<dbReference type="AlphaFoldDB" id="A0AAE0NUI8"/>
<reference evidence="2" key="2">
    <citation type="submission" date="2023-06" db="EMBL/GenBank/DDBJ databases">
        <authorList>
            <consortium name="Lawrence Berkeley National Laboratory"/>
            <person name="Haridas S."/>
            <person name="Hensen N."/>
            <person name="Bonometti L."/>
            <person name="Westerberg I."/>
            <person name="Brannstrom I.O."/>
            <person name="Guillou S."/>
            <person name="Cros-Aarteil S."/>
            <person name="Calhoun S."/>
            <person name="Kuo A."/>
            <person name="Mondo S."/>
            <person name="Pangilinan J."/>
            <person name="Riley R."/>
            <person name="LaButti K."/>
            <person name="Andreopoulos B."/>
            <person name="Lipzen A."/>
            <person name="Chen C."/>
            <person name="Yanf M."/>
            <person name="Daum C."/>
            <person name="Ng V."/>
            <person name="Clum A."/>
            <person name="Steindorff A."/>
            <person name="Ohm R."/>
            <person name="Martin F."/>
            <person name="Silar P."/>
            <person name="Natvig D."/>
            <person name="Lalanne C."/>
            <person name="Gautier V."/>
            <person name="Ament-velasquez S.L."/>
            <person name="Kruys A."/>
            <person name="Hutchinson M.I."/>
            <person name="Powell A.J."/>
            <person name="Barry K."/>
            <person name="Miller A.N."/>
            <person name="Grigoriev I.V."/>
            <person name="Debuchy R."/>
            <person name="Gladieux P."/>
            <person name="Thoren M.H."/>
            <person name="Johannesson H."/>
        </authorList>
    </citation>
    <scope>NUCLEOTIDE SEQUENCE</scope>
    <source>
        <strain evidence="2">CBS 232.78</strain>
    </source>
</reference>
<comment type="caution">
    <text evidence="2">The sequence shown here is derived from an EMBL/GenBank/DDBJ whole genome shotgun (WGS) entry which is preliminary data.</text>
</comment>
<protein>
    <submittedName>
        <fullName evidence="2">Uncharacterized protein</fullName>
    </submittedName>
</protein>
<name>A0AAE0NUI8_9PEZI</name>
<evidence type="ECO:0000313" key="3">
    <source>
        <dbReference type="Proteomes" id="UP001285441"/>
    </source>
</evidence>
<dbReference type="EMBL" id="JAULSW010000003">
    <property type="protein sequence ID" value="KAK3387992.1"/>
    <property type="molecule type" value="Genomic_DNA"/>
</dbReference>
<evidence type="ECO:0000256" key="1">
    <source>
        <dbReference type="SAM" id="MobiDB-lite"/>
    </source>
</evidence>
<sequence>MSHGQQIPHHGSPDPIESVHEPAVMSQPAAHLSRMTSSFPAAAAAVINTKTTTVVTRTCRAVPWVVVTDKAQASGPGKVSHGDPLQALAITDHHDLLHPRAQEGQHGGGKAAVWDGAAVVAVDELLEIHQQVAPPLDHQAAESIRLRLVRPGINQPTNHASDVIQRETALQTAGLLAWHELGKSSGGWHETEVELGLARGPRGMGHQKMAEGARAELELAAVALRPAAAVFGALHGVVGRRRWPRDEADVRRGDHVDGRDFEVGVGHDLIARWAGLP</sequence>
<feature type="region of interest" description="Disordered" evidence="1">
    <location>
        <begin position="1"/>
        <end position="30"/>
    </location>
</feature>
<reference evidence="2" key="1">
    <citation type="journal article" date="2023" name="Mol. Phylogenet. Evol.">
        <title>Genome-scale phylogeny and comparative genomics of the fungal order Sordariales.</title>
        <authorList>
            <person name="Hensen N."/>
            <person name="Bonometti L."/>
            <person name="Westerberg I."/>
            <person name="Brannstrom I.O."/>
            <person name="Guillou S."/>
            <person name="Cros-Aarteil S."/>
            <person name="Calhoun S."/>
            <person name="Haridas S."/>
            <person name="Kuo A."/>
            <person name="Mondo S."/>
            <person name="Pangilinan J."/>
            <person name="Riley R."/>
            <person name="LaButti K."/>
            <person name="Andreopoulos B."/>
            <person name="Lipzen A."/>
            <person name="Chen C."/>
            <person name="Yan M."/>
            <person name="Daum C."/>
            <person name="Ng V."/>
            <person name="Clum A."/>
            <person name="Steindorff A."/>
            <person name="Ohm R.A."/>
            <person name="Martin F."/>
            <person name="Silar P."/>
            <person name="Natvig D.O."/>
            <person name="Lalanne C."/>
            <person name="Gautier V."/>
            <person name="Ament-Velasquez S.L."/>
            <person name="Kruys A."/>
            <person name="Hutchinson M.I."/>
            <person name="Powell A.J."/>
            <person name="Barry K."/>
            <person name="Miller A.N."/>
            <person name="Grigoriev I.V."/>
            <person name="Debuchy R."/>
            <person name="Gladieux P."/>
            <person name="Hiltunen Thoren M."/>
            <person name="Johannesson H."/>
        </authorList>
    </citation>
    <scope>NUCLEOTIDE SEQUENCE</scope>
    <source>
        <strain evidence="2">CBS 232.78</strain>
    </source>
</reference>
<organism evidence="2 3">
    <name type="scientific">Podospora didyma</name>
    <dbReference type="NCBI Taxonomy" id="330526"/>
    <lineage>
        <taxon>Eukaryota</taxon>
        <taxon>Fungi</taxon>
        <taxon>Dikarya</taxon>
        <taxon>Ascomycota</taxon>
        <taxon>Pezizomycotina</taxon>
        <taxon>Sordariomycetes</taxon>
        <taxon>Sordariomycetidae</taxon>
        <taxon>Sordariales</taxon>
        <taxon>Podosporaceae</taxon>
        <taxon>Podospora</taxon>
    </lineage>
</organism>
<keyword evidence="3" id="KW-1185">Reference proteome</keyword>